<feature type="zinc finger region" description="C3H1-type" evidence="5">
    <location>
        <begin position="525"/>
        <end position="553"/>
    </location>
</feature>
<dbReference type="Gene3D" id="4.10.1000.10">
    <property type="entry name" value="Zinc finger, CCCH-type"/>
    <property type="match status" value="1"/>
</dbReference>
<gene>
    <name evidence="8" type="ORF">HS088_TW18G00878</name>
</gene>
<evidence type="ECO:0000256" key="1">
    <source>
        <dbReference type="ARBA" id="ARBA00022723"/>
    </source>
</evidence>
<dbReference type="GO" id="GO:0003677">
    <property type="term" value="F:DNA binding"/>
    <property type="evidence" value="ECO:0007669"/>
    <property type="project" value="UniProtKB-KW"/>
</dbReference>
<evidence type="ECO:0000256" key="2">
    <source>
        <dbReference type="ARBA" id="ARBA00022771"/>
    </source>
</evidence>
<reference evidence="8 9" key="1">
    <citation type="journal article" date="2020" name="Nat. Commun.">
        <title>Genome of Tripterygium wilfordii and identification of cytochrome P450 involved in triptolide biosynthesis.</title>
        <authorList>
            <person name="Tu L."/>
            <person name="Su P."/>
            <person name="Zhang Z."/>
            <person name="Gao L."/>
            <person name="Wang J."/>
            <person name="Hu T."/>
            <person name="Zhou J."/>
            <person name="Zhang Y."/>
            <person name="Zhao Y."/>
            <person name="Liu Y."/>
            <person name="Song Y."/>
            <person name="Tong Y."/>
            <person name="Lu Y."/>
            <person name="Yang J."/>
            <person name="Xu C."/>
            <person name="Jia M."/>
            <person name="Peters R.J."/>
            <person name="Huang L."/>
            <person name="Gao W."/>
        </authorList>
    </citation>
    <scope>NUCLEOTIDE SEQUENCE [LARGE SCALE GENOMIC DNA]</scope>
    <source>
        <strain evidence="9">cv. XIE 37</strain>
        <tissue evidence="8">Leaf</tissue>
    </source>
</reference>
<organism evidence="8 9">
    <name type="scientific">Tripterygium wilfordii</name>
    <name type="common">Thunder God vine</name>
    <dbReference type="NCBI Taxonomy" id="458696"/>
    <lineage>
        <taxon>Eukaryota</taxon>
        <taxon>Viridiplantae</taxon>
        <taxon>Streptophyta</taxon>
        <taxon>Embryophyta</taxon>
        <taxon>Tracheophyta</taxon>
        <taxon>Spermatophyta</taxon>
        <taxon>Magnoliopsida</taxon>
        <taxon>eudicotyledons</taxon>
        <taxon>Gunneridae</taxon>
        <taxon>Pentapetalae</taxon>
        <taxon>rosids</taxon>
        <taxon>fabids</taxon>
        <taxon>Celastrales</taxon>
        <taxon>Celastraceae</taxon>
        <taxon>Tripterygium</taxon>
    </lineage>
</organism>
<dbReference type="GO" id="GO:0008270">
    <property type="term" value="F:zinc ion binding"/>
    <property type="evidence" value="ECO:0007669"/>
    <property type="project" value="UniProtKB-KW"/>
</dbReference>
<feature type="domain" description="C3H1-type" evidence="7">
    <location>
        <begin position="388"/>
        <end position="416"/>
    </location>
</feature>
<feature type="domain" description="C3H1-type" evidence="7">
    <location>
        <begin position="341"/>
        <end position="369"/>
    </location>
</feature>
<dbReference type="EMBL" id="JAAARO010000018">
    <property type="protein sequence ID" value="KAF5732187.1"/>
    <property type="molecule type" value="Genomic_DNA"/>
</dbReference>
<feature type="compositionally biased region" description="Basic and acidic residues" evidence="6">
    <location>
        <begin position="89"/>
        <end position="139"/>
    </location>
</feature>
<dbReference type="Proteomes" id="UP000593562">
    <property type="component" value="Unassembled WGS sequence"/>
</dbReference>
<feature type="compositionally biased region" description="Polar residues" evidence="6">
    <location>
        <begin position="39"/>
        <end position="50"/>
    </location>
</feature>
<keyword evidence="1 5" id="KW-0479">Metal-binding</keyword>
<evidence type="ECO:0000256" key="6">
    <source>
        <dbReference type="SAM" id="MobiDB-lite"/>
    </source>
</evidence>
<feature type="zinc finger region" description="C3H1-type" evidence="5">
    <location>
        <begin position="294"/>
        <end position="322"/>
    </location>
</feature>
<evidence type="ECO:0000259" key="7">
    <source>
        <dbReference type="PROSITE" id="PS50103"/>
    </source>
</evidence>
<dbReference type="SMART" id="SM00356">
    <property type="entry name" value="ZnF_C3H1"/>
    <property type="match status" value="4"/>
</dbReference>
<evidence type="ECO:0000313" key="8">
    <source>
        <dbReference type="EMBL" id="KAF5732187.1"/>
    </source>
</evidence>
<sequence length="608" mass="68185">MDLSRIKSGFRKFCDAALLTKNDSEKIIVSKPDDESKLGFQSSVSNSDQDALQRDSDHATDDASLHEHLRKSLSLNAVREREGEDEEKEVAVKISNEKERGDEIEDGAKSKESDGDIKASENEEKAIGAEEPEKKGECDWIGATKHEKQDEYDWTGADEPEKRVEYDWIGTEEHETKGEYGWNSTGEHEYKGEDGWNSTGKHEYKGEDGWNSTGEHEYKGEYGCNSTGEHEYKGEDGWNSTGEHEYKGEYGWNSTGEHEYKGEYSWNGADEHANRDGTYDNGSSDNKKCLYPVRPEAGDCAFYMKTGNCKFGSNCKFNHPVIRKNQGIKEKVKEREDLSENPGQTECKYYLRTGGCKFGSACRYNHSRVKETVVHQTEELNFLGLPIRPGEKECPYYMRNGSCKFGANCRFNHPDPTAAGGSDLASGYGNGGSATLQSTSQSGVAPWSLPRTINETAPFVPVMFSPAPVFPPQSPEWNGFQAPQYPPERSIRPLPAYVMTNPATETNAYTHHQESQMLVDQFPERPGQSECTYFMKTGDCKFKMNCKFHHPKSRISKSLPSALSDRGLPLRPVSLFSIRLHFLSRMFAFRSEGLSSLKDSGIGSPLET</sequence>
<dbReference type="PROSITE" id="PS50103">
    <property type="entry name" value="ZF_C3H1"/>
    <property type="match status" value="4"/>
</dbReference>
<keyword evidence="2 5" id="KW-0863">Zinc-finger</keyword>
<feature type="domain" description="C3H1-type" evidence="7">
    <location>
        <begin position="525"/>
        <end position="553"/>
    </location>
</feature>
<keyword evidence="3 5" id="KW-0862">Zinc</keyword>
<dbReference type="Gene3D" id="2.30.30.1190">
    <property type="match status" value="2"/>
</dbReference>
<protein>
    <submittedName>
        <fullName evidence="8">Zinc finger CCCH domain-containing protein 67</fullName>
    </submittedName>
</protein>
<feature type="region of interest" description="Disordered" evidence="6">
    <location>
        <begin position="30"/>
        <end position="139"/>
    </location>
</feature>
<dbReference type="PANTHER" id="PTHR12506:SF20">
    <property type="entry name" value="ZINC FINGER CCCH DOMAIN-CONTAINING PROTEIN 67"/>
    <property type="match status" value="1"/>
</dbReference>
<dbReference type="PANTHER" id="PTHR12506">
    <property type="entry name" value="PROTEIN PHOSPHATASE RELATED"/>
    <property type="match status" value="1"/>
</dbReference>
<proteinExistence type="predicted"/>
<dbReference type="InterPro" id="IPR000571">
    <property type="entry name" value="Znf_CCCH"/>
</dbReference>
<dbReference type="AlphaFoldDB" id="A0A7J7CE83"/>
<accession>A0A7J7CE83</accession>
<dbReference type="InterPro" id="IPR050974">
    <property type="entry name" value="Plant_ZF_CCCH"/>
</dbReference>
<feature type="compositionally biased region" description="Basic and acidic residues" evidence="6">
    <location>
        <begin position="51"/>
        <end position="67"/>
    </location>
</feature>
<keyword evidence="4" id="KW-0238">DNA-binding</keyword>
<feature type="zinc finger region" description="C3H1-type" evidence="5">
    <location>
        <begin position="341"/>
        <end position="369"/>
    </location>
</feature>
<name>A0A7J7CE83_TRIWF</name>
<dbReference type="GO" id="GO:0003729">
    <property type="term" value="F:mRNA binding"/>
    <property type="evidence" value="ECO:0007669"/>
    <property type="project" value="UniProtKB-ARBA"/>
</dbReference>
<evidence type="ECO:0000313" key="9">
    <source>
        <dbReference type="Proteomes" id="UP000593562"/>
    </source>
</evidence>
<dbReference type="InterPro" id="IPR036855">
    <property type="entry name" value="Znf_CCCH_sf"/>
</dbReference>
<evidence type="ECO:0000256" key="3">
    <source>
        <dbReference type="ARBA" id="ARBA00022833"/>
    </source>
</evidence>
<dbReference type="InParanoid" id="A0A7J7CE83"/>
<feature type="zinc finger region" description="C3H1-type" evidence="5">
    <location>
        <begin position="388"/>
        <end position="416"/>
    </location>
</feature>
<dbReference type="Pfam" id="PF00642">
    <property type="entry name" value="zf-CCCH"/>
    <property type="match status" value="4"/>
</dbReference>
<feature type="domain" description="C3H1-type" evidence="7">
    <location>
        <begin position="294"/>
        <end position="322"/>
    </location>
</feature>
<comment type="caution">
    <text evidence="8">The sequence shown here is derived from an EMBL/GenBank/DDBJ whole genome shotgun (WGS) entry which is preliminary data.</text>
</comment>
<evidence type="ECO:0000256" key="5">
    <source>
        <dbReference type="PROSITE-ProRule" id="PRU00723"/>
    </source>
</evidence>
<keyword evidence="9" id="KW-1185">Reference proteome</keyword>
<evidence type="ECO:0000256" key="4">
    <source>
        <dbReference type="ARBA" id="ARBA00023125"/>
    </source>
</evidence>
<dbReference type="SUPFAM" id="SSF90229">
    <property type="entry name" value="CCCH zinc finger"/>
    <property type="match status" value="4"/>
</dbReference>